<feature type="domain" description="Outer membrane lipoprotein BamD-like" evidence="4">
    <location>
        <begin position="35"/>
        <end position="217"/>
    </location>
</feature>
<keyword evidence="6" id="KW-1185">Reference proteome</keyword>
<sequence length="267" mass="31047">MRISVLLLFCCSIIFVSCSPYQKVYSGDDTGAKYVFADSLYKIGKYKKSLKLMEQVVPAYRGKPQAERLMFMYSNTFYELGDFYLAGYQFERFETTYPKSDSVEVAAYRSAKSYYELSPKYSLDQKDTEKALEKLQSYINNYPDTPYREETNALVAELRGKLERKDIEVAKQYLRISDYKPAIAAFDNFITDHPGSEFRKDAFFGRMDAQYQLAINSVPTLVEERLIEAKGYYNGFVKYYKDSDLKEDADKILNDINKRLNKKEPTS</sequence>
<dbReference type="EMBL" id="REFC01000012">
    <property type="protein sequence ID" value="RMA64905.1"/>
    <property type="molecule type" value="Genomic_DNA"/>
</dbReference>
<accession>A0A3L9Z3M2</accession>
<dbReference type="SUPFAM" id="SSF48452">
    <property type="entry name" value="TPR-like"/>
    <property type="match status" value="1"/>
</dbReference>
<organism evidence="5 6">
    <name type="scientific">Ulvibacter antarcticus</name>
    <dbReference type="NCBI Taxonomy" id="442714"/>
    <lineage>
        <taxon>Bacteria</taxon>
        <taxon>Pseudomonadati</taxon>
        <taxon>Bacteroidota</taxon>
        <taxon>Flavobacteriia</taxon>
        <taxon>Flavobacteriales</taxon>
        <taxon>Flavobacteriaceae</taxon>
        <taxon>Ulvibacter</taxon>
    </lineage>
</organism>
<gene>
    <name evidence="5" type="ORF">BXY75_1790</name>
</gene>
<dbReference type="InterPro" id="IPR011990">
    <property type="entry name" value="TPR-like_helical_dom_sf"/>
</dbReference>
<protein>
    <submittedName>
        <fullName evidence="5">Beta-barrel assembly machine subunit BamD</fullName>
    </submittedName>
</protein>
<dbReference type="OrthoDB" id="9770761at2"/>
<dbReference type="RefSeq" id="WP_121907320.1">
    <property type="nucleotide sequence ID" value="NZ_REFC01000012.1"/>
</dbReference>
<dbReference type="Gene3D" id="1.25.40.10">
    <property type="entry name" value="Tetratricopeptide repeat domain"/>
    <property type="match status" value="1"/>
</dbReference>
<reference evidence="5 6" key="1">
    <citation type="submission" date="2018-10" db="EMBL/GenBank/DDBJ databases">
        <title>Genomic Encyclopedia of Archaeal and Bacterial Type Strains, Phase II (KMG-II): from individual species to whole genera.</title>
        <authorList>
            <person name="Goeker M."/>
        </authorList>
    </citation>
    <scope>NUCLEOTIDE SEQUENCE [LARGE SCALE GENOMIC DNA]</scope>
    <source>
        <strain evidence="5 6">DSM 23424</strain>
    </source>
</reference>
<proteinExistence type="predicted"/>
<evidence type="ECO:0000313" key="5">
    <source>
        <dbReference type="EMBL" id="RMA64905.1"/>
    </source>
</evidence>
<dbReference type="AlphaFoldDB" id="A0A3L9Z3M2"/>
<dbReference type="Pfam" id="PF13525">
    <property type="entry name" value="YfiO"/>
    <property type="match status" value="1"/>
</dbReference>
<evidence type="ECO:0000259" key="4">
    <source>
        <dbReference type="Pfam" id="PF13525"/>
    </source>
</evidence>
<dbReference type="Proteomes" id="UP000271339">
    <property type="component" value="Unassembled WGS sequence"/>
</dbReference>
<keyword evidence="2" id="KW-0472">Membrane</keyword>
<evidence type="ECO:0000256" key="3">
    <source>
        <dbReference type="ARBA" id="ARBA00023237"/>
    </source>
</evidence>
<dbReference type="InterPro" id="IPR017689">
    <property type="entry name" value="BamD"/>
</dbReference>
<name>A0A3L9Z3M2_9FLAO</name>
<evidence type="ECO:0000313" key="6">
    <source>
        <dbReference type="Proteomes" id="UP000271339"/>
    </source>
</evidence>
<evidence type="ECO:0000256" key="2">
    <source>
        <dbReference type="ARBA" id="ARBA00023136"/>
    </source>
</evidence>
<dbReference type="InterPro" id="IPR039565">
    <property type="entry name" value="BamD-like"/>
</dbReference>
<dbReference type="PROSITE" id="PS51257">
    <property type="entry name" value="PROKAR_LIPOPROTEIN"/>
    <property type="match status" value="1"/>
</dbReference>
<evidence type="ECO:0000256" key="1">
    <source>
        <dbReference type="ARBA" id="ARBA00022729"/>
    </source>
</evidence>
<keyword evidence="1" id="KW-0732">Signal</keyword>
<dbReference type="NCBIfam" id="TIGR03302">
    <property type="entry name" value="OM_YfiO"/>
    <property type="match status" value="1"/>
</dbReference>
<keyword evidence="3" id="KW-0998">Cell outer membrane</keyword>
<comment type="caution">
    <text evidence="5">The sequence shown here is derived from an EMBL/GenBank/DDBJ whole genome shotgun (WGS) entry which is preliminary data.</text>
</comment>